<evidence type="ECO:0000313" key="2">
    <source>
        <dbReference type="EMBL" id="KAK7097519.1"/>
    </source>
</evidence>
<proteinExistence type="predicted"/>
<gene>
    <name evidence="2" type="ORF">V1264_004482</name>
</gene>
<dbReference type="Proteomes" id="UP001374579">
    <property type="component" value="Unassembled WGS sequence"/>
</dbReference>
<keyword evidence="3" id="KW-1185">Reference proteome</keyword>
<dbReference type="EMBL" id="JBAMIC010000013">
    <property type="protein sequence ID" value="KAK7097519.1"/>
    <property type="molecule type" value="Genomic_DNA"/>
</dbReference>
<dbReference type="PANTHER" id="PTHR44394:SF1">
    <property type="entry name" value="BETA-ALANINE-ACTIVATING ENZYME"/>
    <property type="match status" value="1"/>
</dbReference>
<feature type="domain" description="AMP-dependent synthetase/ligase" evidence="1">
    <location>
        <begin position="14"/>
        <end position="193"/>
    </location>
</feature>
<evidence type="ECO:0000313" key="3">
    <source>
        <dbReference type="Proteomes" id="UP001374579"/>
    </source>
</evidence>
<protein>
    <recommendedName>
        <fullName evidence="1">AMP-dependent synthetase/ligase domain-containing protein</fullName>
    </recommendedName>
</protein>
<dbReference type="Gene3D" id="3.40.50.12780">
    <property type="entry name" value="N-terminal domain of ligase-like"/>
    <property type="match status" value="1"/>
</dbReference>
<accession>A0AAN9G7H0</accession>
<sequence>MRHMAASSLLELVEEQVERTPDVVAVIYDEGEERCCVRITYQEMWQRACQISMELQKNTVENETVGVCAEPGINLPSTLLGIMKASSAYFPFGQDGAGFVKQSLAKLGVKHLLLDVSSFQRIRPMLLKFQTTVLQSTELQYLGFYLVRLQPLTGGEEHVQHVSGLAYCITTSGTTGTPKIVRVPHSCIAPNVSDFR</sequence>
<dbReference type="InterPro" id="IPR052091">
    <property type="entry name" value="Beta-ala_Activ/Resist"/>
</dbReference>
<dbReference type="PANTHER" id="PTHR44394">
    <property type="entry name" value="BETA-ALANINE-ACTIVATING ENZYME"/>
    <property type="match status" value="1"/>
</dbReference>
<comment type="caution">
    <text evidence="2">The sequence shown here is derived from an EMBL/GenBank/DDBJ whole genome shotgun (WGS) entry which is preliminary data.</text>
</comment>
<dbReference type="InterPro" id="IPR042099">
    <property type="entry name" value="ANL_N_sf"/>
</dbReference>
<dbReference type="InterPro" id="IPR000873">
    <property type="entry name" value="AMP-dep_synth/lig_dom"/>
</dbReference>
<organism evidence="2 3">
    <name type="scientific">Littorina saxatilis</name>
    <dbReference type="NCBI Taxonomy" id="31220"/>
    <lineage>
        <taxon>Eukaryota</taxon>
        <taxon>Metazoa</taxon>
        <taxon>Spiralia</taxon>
        <taxon>Lophotrochozoa</taxon>
        <taxon>Mollusca</taxon>
        <taxon>Gastropoda</taxon>
        <taxon>Caenogastropoda</taxon>
        <taxon>Littorinimorpha</taxon>
        <taxon>Littorinoidea</taxon>
        <taxon>Littorinidae</taxon>
        <taxon>Littorina</taxon>
    </lineage>
</organism>
<dbReference type="SUPFAM" id="SSF56801">
    <property type="entry name" value="Acetyl-CoA synthetase-like"/>
    <property type="match status" value="1"/>
</dbReference>
<dbReference type="AlphaFoldDB" id="A0AAN9G7H0"/>
<dbReference type="GO" id="GO:0043041">
    <property type="term" value="P:amino acid activation for nonribosomal peptide biosynthetic process"/>
    <property type="evidence" value="ECO:0007669"/>
    <property type="project" value="TreeGrafter"/>
</dbReference>
<reference evidence="2 3" key="1">
    <citation type="submission" date="2024-02" db="EMBL/GenBank/DDBJ databases">
        <title>Chromosome-scale genome assembly of the rough periwinkle Littorina saxatilis.</title>
        <authorList>
            <person name="De Jode A."/>
            <person name="Faria R."/>
            <person name="Formenti G."/>
            <person name="Sims Y."/>
            <person name="Smith T.P."/>
            <person name="Tracey A."/>
            <person name="Wood J.M.D."/>
            <person name="Zagrodzka Z.B."/>
            <person name="Johannesson K."/>
            <person name="Butlin R.K."/>
            <person name="Leder E.H."/>
        </authorList>
    </citation>
    <scope>NUCLEOTIDE SEQUENCE [LARGE SCALE GENOMIC DNA]</scope>
    <source>
        <strain evidence="2">Snail1</strain>
        <tissue evidence="2">Muscle</tissue>
    </source>
</reference>
<dbReference type="Pfam" id="PF00501">
    <property type="entry name" value="AMP-binding"/>
    <property type="match status" value="1"/>
</dbReference>
<name>A0AAN9G7H0_9CAEN</name>
<evidence type="ECO:0000259" key="1">
    <source>
        <dbReference type="Pfam" id="PF00501"/>
    </source>
</evidence>